<dbReference type="Proteomes" id="UP000076798">
    <property type="component" value="Unassembled WGS sequence"/>
</dbReference>
<evidence type="ECO:0000256" key="3">
    <source>
        <dbReference type="ARBA" id="ARBA00022989"/>
    </source>
</evidence>
<evidence type="ECO:0000256" key="5">
    <source>
        <dbReference type="SAM" id="Coils"/>
    </source>
</evidence>
<feature type="transmembrane region" description="Helical" evidence="6">
    <location>
        <begin position="393"/>
        <end position="415"/>
    </location>
</feature>
<keyword evidence="10" id="KW-1185">Reference proteome</keyword>
<feature type="transmembrane region" description="Helical" evidence="6">
    <location>
        <begin position="161"/>
        <end position="178"/>
    </location>
</feature>
<accession>A0A165ZZJ2</accession>
<dbReference type="AlphaFoldDB" id="A0A165ZZJ2"/>
<dbReference type="Pfam" id="PF12537">
    <property type="entry name" value="GPHR_N"/>
    <property type="match status" value="1"/>
</dbReference>
<evidence type="ECO:0008006" key="11">
    <source>
        <dbReference type="Google" id="ProtNLM"/>
    </source>
</evidence>
<feature type="transmembrane region" description="Helical" evidence="6">
    <location>
        <begin position="91"/>
        <end position="111"/>
    </location>
</feature>
<evidence type="ECO:0000256" key="4">
    <source>
        <dbReference type="ARBA" id="ARBA00023136"/>
    </source>
</evidence>
<feature type="transmembrane region" description="Helical" evidence="6">
    <location>
        <begin position="190"/>
        <end position="214"/>
    </location>
</feature>
<evidence type="ECO:0000313" key="10">
    <source>
        <dbReference type="Proteomes" id="UP000076798"/>
    </source>
</evidence>
<feature type="transmembrane region" description="Helical" evidence="6">
    <location>
        <begin position="435"/>
        <end position="455"/>
    </location>
</feature>
<dbReference type="PANTHER" id="PTHR15948">
    <property type="entry name" value="G-PROTEIN COUPLED RECEPTOR 89-RELATED"/>
    <property type="match status" value="1"/>
</dbReference>
<dbReference type="GO" id="GO:0016020">
    <property type="term" value="C:membrane"/>
    <property type="evidence" value="ECO:0007669"/>
    <property type="project" value="UniProtKB-SubCell"/>
</dbReference>
<name>A0A165ZZJ2_9AGAM</name>
<keyword evidence="4 6" id="KW-0472">Membrane</keyword>
<reference evidence="9 10" key="1">
    <citation type="journal article" date="2016" name="Mol. Biol. Evol.">
        <title>Comparative Genomics of Early-Diverging Mushroom-Forming Fungi Provides Insights into the Origins of Lignocellulose Decay Capabilities.</title>
        <authorList>
            <person name="Nagy L.G."/>
            <person name="Riley R."/>
            <person name="Tritt A."/>
            <person name="Adam C."/>
            <person name="Daum C."/>
            <person name="Floudas D."/>
            <person name="Sun H."/>
            <person name="Yadav J.S."/>
            <person name="Pangilinan J."/>
            <person name="Larsson K.H."/>
            <person name="Matsuura K."/>
            <person name="Barry K."/>
            <person name="Labutti K."/>
            <person name="Kuo R."/>
            <person name="Ohm R.A."/>
            <person name="Bhattacharya S.S."/>
            <person name="Shirouzu T."/>
            <person name="Yoshinaga Y."/>
            <person name="Martin F.M."/>
            <person name="Grigoriev I.V."/>
            <person name="Hibbett D.S."/>
        </authorList>
    </citation>
    <scope>NUCLEOTIDE SEQUENCE [LARGE SCALE GENOMIC DNA]</scope>
    <source>
        <strain evidence="9 10">HHB10207 ss-3</strain>
    </source>
</reference>
<dbReference type="InterPro" id="IPR022535">
    <property type="entry name" value="Golgi_pH-regulator_cons_dom"/>
</dbReference>
<protein>
    <recommendedName>
        <fullName evidence="11">Abscisic acid G-protein coupled receptor-like domain-containing protein</fullName>
    </recommendedName>
</protein>
<keyword evidence="5" id="KW-0175">Coiled coil</keyword>
<evidence type="ECO:0000256" key="1">
    <source>
        <dbReference type="ARBA" id="ARBA00004141"/>
    </source>
</evidence>
<evidence type="ECO:0000256" key="6">
    <source>
        <dbReference type="SAM" id="Phobius"/>
    </source>
</evidence>
<sequence length="520" mass="57424">MSLDSNVLFESCVLVGARIALFSFCQRVLLRALYVDLRSLSSSQPSPSTQSPSSSSIPLSSLGLPHPTTTPTFSSSSANSGSSHVRVARTVFPLCFSECCILFSLVIFQNIDFFDPRTRYLNWRLSITLLLLLILVVSPLALLLVIDWSPPLLSKTLHNKFLIALIPYTIYLILLTHIPLPYGTSEYGILALWLTRLLVIGTSILGILTGLGTISSTYDSLSSLLSFSAGGSRRVTDQDILQAETTLQRIQSDKEERRREMERMSALTPSSSTWTSFFKSQPTSSIAHELAGLTSLETQIQSDLTSLRRRQSFQSRSWVEKIIGHTLAAYCVLRVASSLRNLLFLRQVVPIPTAEQTSITTSSPDIVARLISSLPLFGITAIDAPALSHQLSLLFIGIIVLSNVRRVLVGCTKILRLTSDSSVRGGGLENRRTALMGLLLAQLMGVYLLATLIQLRTSFPPSDLSRSSSKHSSASIEDEIPTNLFETLPSFELFGHLFDIFFLITCLLGYCWRWIARNLT</sequence>
<dbReference type="InterPro" id="IPR015672">
    <property type="entry name" value="GPHR/GTG"/>
</dbReference>
<proteinExistence type="predicted"/>
<dbReference type="InterPro" id="IPR025969">
    <property type="entry name" value="ABA_GPCR_dom"/>
</dbReference>
<dbReference type="STRING" id="1314776.A0A165ZZJ2"/>
<dbReference type="OrthoDB" id="264392at2759"/>
<feature type="domain" description="Abscisic acid G-protein coupled receptor-like" evidence="7">
    <location>
        <begin position="320"/>
        <end position="517"/>
    </location>
</feature>
<feature type="transmembrane region" description="Helical" evidence="6">
    <location>
        <begin position="123"/>
        <end position="149"/>
    </location>
</feature>
<organism evidence="9 10">
    <name type="scientific">Sistotremastrum suecicum HHB10207 ss-3</name>
    <dbReference type="NCBI Taxonomy" id="1314776"/>
    <lineage>
        <taxon>Eukaryota</taxon>
        <taxon>Fungi</taxon>
        <taxon>Dikarya</taxon>
        <taxon>Basidiomycota</taxon>
        <taxon>Agaricomycotina</taxon>
        <taxon>Agaricomycetes</taxon>
        <taxon>Sistotremastrales</taxon>
        <taxon>Sistotremastraceae</taxon>
        <taxon>Sistotremastrum</taxon>
    </lineage>
</organism>
<feature type="transmembrane region" description="Helical" evidence="6">
    <location>
        <begin position="493"/>
        <end position="515"/>
    </location>
</feature>
<feature type="coiled-coil region" evidence="5">
    <location>
        <begin position="240"/>
        <end position="267"/>
    </location>
</feature>
<dbReference type="Pfam" id="PF12430">
    <property type="entry name" value="ABA_GPCR"/>
    <property type="match status" value="1"/>
</dbReference>
<evidence type="ECO:0000259" key="8">
    <source>
        <dbReference type="Pfam" id="PF12537"/>
    </source>
</evidence>
<evidence type="ECO:0000259" key="7">
    <source>
        <dbReference type="Pfam" id="PF12430"/>
    </source>
</evidence>
<dbReference type="EMBL" id="KV428165">
    <property type="protein sequence ID" value="KZT34800.1"/>
    <property type="molecule type" value="Genomic_DNA"/>
</dbReference>
<feature type="domain" description="Golgi pH regulator conserved" evidence="8">
    <location>
        <begin position="193"/>
        <end position="261"/>
    </location>
</feature>
<evidence type="ECO:0000256" key="2">
    <source>
        <dbReference type="ARBA" id="ARBA00022692"/>
    </source>
</evidence>
<comment type="subcellular location">
    <subcellularLocation>
        <location evidence="1">Membrane</location>
        <topology evidence="1">Multi-pass membrane protein</topology>
    </subcellularLocation>
</comment>
<keyword evidence="2 6" id="KW-0812">Transmembrane</keyword>
<gene>
    <name evidence="9" type="ORF">SISSUDRAFT_1052323</name>
</gene>
<keyword evidence="3 6" id="KW-1133">Transmembrane helix</keyword>
<evidence type="ECO:0000313" key="9">
    <source>
        <dbReference type="EMBL" id="KZT34800.1"/>
    </source>
</evidence>
<dbReference type="PANTHER" id="PTHR15948:SF0">
    <property type="entry name" value="GOLGI PH REGULATOR A-RELATED"/>
    <property type="match status" value="1"/>
</dbReference>